<protein>
    <submittedName>
        <fullName evidence="1">Uncharacterized protein</fullName>
    </submittedName>
</protein>
<reference evidence="1" key="1">
    <citation type="submission" date="2022-09" db="EMBL/GenBank/DDBJ databases">
        <title>Fusarium specimens isolated from Avocado Roots.</title>
        <authorList>
            <person name="Stajich J."/>
            <person name="Roper C."/>
            <person name="Heimlech-Rivalta G."/>
        </authorList>
    </citation>
    <scope>NUCLEOTIDE SEQUENCE</scope>
    <source>
        <strain evidence="1">A02</strain>
    </source>
</reference>
<accession>A0A9W8RHA6</accession>
<gene>
    <name evidence="1" type="ORF">NW755_001765</name>
</gene>
<organism evidence="1 2">
    <name type="scientific">Fusarium falciforme</name>
    <dbReference type="NCBI Taxonomy" id="195108"/>
    <lineage>
        <taxon>Eukaryota</taxon>
        <taxon>Fungi</taxon>
        <taxon>Dikarya</taxon>
        <taxon>Ascomycota</taxon>
        <taxon>Pezizomycotina</taxon>
        <taxon>Sordariomycetes</taxon>
        <taxon>Hypocreomycetidae</taxon>
        <taxon>Hypocreales</taxon>
        <taxon>Nectriaceae</taxon>
        <taxon>Fusarium</taxon>
        <taxon>Fusarium solani species complex</taxon>
    </lineage>
</organism>
<keyword evidence="2" id="KW-1185">Reference proteome</keyword>
<dbReference type="Proteomes" id="UP001152087">
    <property type="component" value="Unassembled WGS sequence"/>
</dbReference>
<evidence type="ECO:0000313" key="1">
    <source>
        <dbReference type="EMBL" id="KAJ4195604.1"/>
    </source>
</evidence>
<name>A0A9W8RHA6_9HYPO</name>
<sequence>MPCLFDRLIRGGSIGLLVAVDVECRLTRLKGYHNVEMSAIKLPLPPDLDSSRLLLVRLGRSRVIPPHALAAAALLLVAAAAETATFLLVPGAQGLAAEGQVLVLDDSGLDPGVGRGVYFAG</sequence>
<comment type="caution">
    <text evidence="1">The sequence shown here is derived from an EMBL/GenBank/DDBJ whole genome shotgun (WGS) entry which is preliminary data.</text>
</comment>
<evidence type="ECO:0000313" key="2">
    <source>
        <dbReference type="Proteomes" id="UP001152087"/>
    </source>
</evidence>
<proteinExistence type="predicted"/>
<dbReference type="EMBL" id="JAOQAV010000003">
    <property type="protein sequence ID" value="KAJ4195604.1"/>
    <property type="molecule type" value="Genomic_DNA"/>
</dbReference>
<dbReference type="AlphaFoldDB" id="A0A9W8RHA6"/>